<dbReference type="EMBL" id="RBDY01000023">
    <property type="protein sequence ID" value="RKN17534.1"/>
    <property type="molecule type" value="Genomic_DNA"/>
</dbReference>
<dbReference type="EMBL" id="RBDX01000025">
    <property type="protein sequence ID" value="RKN05694.1"/>
    <property type="molecule type" value="Genomic_DNA"/>
</dbReference>
<protein>
    <submittedName>
        <fullName evidence="1">SRPBCC family protein</fullName>
    </submittedName>
</protein>
<dbReference type="Proteomes" id="UP000275024">
    <property type="component" value="Unassembled WGS sequence"/>
</dbReference>
<name>A0A3A9W8K5_9ACTN</name>
<dbReference type="InterPro" id="IPR023393">
    <property type="entry name" value="START-like_dom_sf"/>
</dbReference>
<evidence type="ECO:0000313" key="3">
    <source>
        <dbReference type="Proteomes" id="UP000268652"/>
    </source>
</evidence>
<sequence length="156" mass="17231">MAVRPILIRRPPPAVWAVLCDGRRFADWVVGTHDSAPLDDDWPAVGSAIRYVVRLGPLSARGRTVVRFHEPGRRIELEARSRPAGTARIAIEVLPWGRDATLVTVDEHPLTGAIRHLHNPLFEAALQLRHRLMLRNLARVVESSVEAPGEAPGGSR</sequence>
<reference evidence="3 4" key="1">
    <citation type="submission" date="2018-09" db="EMBL/GenBank/DDBJ databases">
        <title>Streptomyces sp. nov. DS1-2, an endophytic actinomycete isolated from roots of Dendrobium scabrilingue.</title>
        <authorList>
            <person name="Kuncharoen N."/>
            <person name="Kudo T."/>
            <person name="Ohkuma M."/>
            <person name="Yuki M."/>
            <person name="Tanasupawat S."/>
        </authorList>
    </citation>
    <scope>NUCLEOTIDE SEQUENCE [LARGE SCALE GENOMIC DNA]</scope>
    <source>
        <strain evidence="1 4">AZ1-7</strain>
        <strain evidence="2 3">DS1-2</strain>
    </source>
</reference>
<evidence type="ECO:0000313" key="1">
    <source>
        <dbReference type="EMBL" id="RKN05694.1"/>
    </source>
</evidence>
<accession>A0A3A9W8K5</accession>
<dbReference type="RefSeq" id="WP_120699248.1">
    <property type="nucleotide sequence ID" value="NZ_RBDX01000025.1"/>
</dbReference>
<gene>
    <name evidence="2" type="ORF">D7318_23875</name>
    <name evidence="1" type="ORF">D7319_24510</name>
</gene>
<dbReference type="SUPFAM" id="SSF55961">
    <property type="entry name" value="Bet v1-like"/>
    <property type="match status" value="1"/>
</dbReference>
<proteinExistence type="predicted"/>
<dbReference type="Proteomes" id="UP000268652">
    <property type="component" value="Unassembled WGS sequence"/>
</dbReference>
<dbReference type="OrthoDB" id="4483486at2"/>
<dbReference type="AlphaFoldDB" id="A0A3A9W8K5"/>
<dbReference type="CDD" id="cd07812">
    <property type="entry name" value="SRPBCC"/>
    <property type="match status" value="1"/>
</dbReference>
<evidence type="ECO:0000313" key="4">
    <source>
        <dbReference type="Proteomes" id="UP000275024"/>
    </source>
</evidence>
<evidence type="ECO:0000313" key="2">
    <source>
        <dbReference type="EMBL" id="RKN17534.1"/>
    </source>
</evidence>
<keyword evidence="3" id="KW-1185">Reference proteome</keyword>
<organism evidence="1 4">
    <name type="scientific">Streptomyces radicis</name>
    <dbReference type="NCBI Taxonomy" id="1750517"/>
    <lineage>
        <taxon>Bacteria</taxon>
        <taxon>Bacillati</taxon>
        <taxon>Actinomycetota</taxon>
        <taxon>Actinomycetes</taxon>
        <taxon>Kitasatosporales</taxon>
        <taxon>Streptomycetaceae</taxon>
        <taxon>Streptomyces</taxon>
    </lineage>
</organism>
<dbReference type="InterPro" id="IPR019587">
    <property type="entry name" value="Polyketide_cyclase/dehydratase"/>
</dbReference>
<dbReference type="Pfam" id="PF10604">
    <property type="entry name" value="Polyketide_cyc2"/>
    <property type="match status" value="1"/>
</dbReference>
<dbReference type="Gene3D" id="3.30.530.20">
    <property type="match status" value="1"/>
</dbReference>
<comment type="caution">
    <text evidence="1">The sequence shown here is derived from an EMBL/GenBank/DDBJ whole genome shotgun (WGS) entry which is preliminary data.</text>
</comment>